<accession>A0ABT0LGU8</accession>
<protein>
    <submittedName>
        <fullName evidence="1">Cysteine-rich CWC family protein</fullName>
    </submittedName>
</protein>
<dbReference type="Pfam" id="PF14375">
    <property type="entry name" value="Cys_rich_CWC"/>
    <property type="match status" value="1"/>
</dbReference>
<dbReference type="InterPro" id="IPR032720">
    <property type="entry name" value="Cys_rich_CWC"/>
</dbReference>
<evidence type="ECO:0000313" key="1">
    <source>
        <dbReference type="EMBL" id="MCL1126918.1"/>
    </source>
</evidence>
<proteinExistence type="predicted"/>
<name>A0ABT0LGU8_9GAMM</name>
<sequence length="73" mass="8150">MKLNELECPLCAKENECAVFSGQKVSDCWCHQQSFPEPSGLSHLSINAHQCLCQSCVKQMHKVGENNQSVTKK</sequence>
<keyword evidence="2" id="KW-1185">Reference proteome</keyword>
<dbReference type="EMBL" id="JAKIKS010000115">
    <property type="protein sequence ID" value="MCL1126918.1"/>
    <property type="molecule type" value="Genomic_DNA"/>
</dbReference>
<comment type="caution">
    <text evidence="1">The sequence shown here is derived from an EMBL/GenBank/DDBJ whole genome shotgun (WGS) entry which is preliminary data.</text>
</comment>
<gene>
    <name evidence="1" type="ORF">L2764_21175</name>
</gene>
<dbReference type="Proteomes" id="UP001203423">
    <property type="component" value="Unassembled WGS sequence"/>
</dbReference>
<organism evidence="1 2">
    <name type="scientific">Shewanella surugensis</name>
    <dbReference type="NCBI Taxonomy" id="212020"/>
    <lineage>
        <taxon>Bacteria</taxon>
        <taxon>Pseudomonadati</taxon>
        <taxon>Pseudomonadota</taxon>
        <taxon>Gammaproteobacteria</taxon>
        <taxon>Alteromonadales</taxon>
        <taxon>Shewanellaceae</taxon>
        <taxon>Shewanella</taxon>
    </lineage>
</organism>
<reference evidence="1 2" key="1">
    <citation type="submission" date="2022-01" db="EMBL/GenBank/DDBJ databases">
        <title>Whole genome-based taxonomy of the Shewanellaceae.</title>
        <authorList>
            <person name="Martin-Rodriguez A.J."/>
        </authorList>
    </citation>
    <scope>NUCLEOTIDE SEQUENCE [LARGE SCALE GENOMIC DNA]</scope>
    <source>
        <strain evidence="1 2">DSM 17177</strain>
    </source>
</reference>
<dbReference type="RefSeq" id="WP_248942327.1">
    <property type="nucleotide sequence ID" value="NZ_JAKIKS010000115.1"/>
</dbReference>
<evidence type="ECO:0000313" key="2">
    <source>
        <dbReference type="Proteomes" id="UP001203423"/>
    </source>
</evidence>